<keyword evidence="9" id="KW-0472">Membrane</keyword>
<dbReference type="Gene3D" id="3.30.565.10">
    <property type="entry name" value="Histidine kinase-like ATPase, C-terminal domain"/>
    <property type="match status" value="1"/>
</dbReference>
<dbReference type="EC" id="2.7.13.3" evidence="4"/>
<dbReference type="InterPro" id="IPR036890">
    <property type="entry name" value="HATPase_C_sf"/>
</dbReference>
<keyword evidence="8" id="KW-0902">Two-component regulatory system</keyword>
<accession>A0A4Q4ZKL3</accession>
<dbReference type="InterPro" id="IPR003661">
    <property type="entry name" value="HisK_dim/P_dom"/>
</dbReference>
<dbReference type="EMBL" id="SDKM01000002">
    <property type="protein sequence ID" value="RYP88588.1"/>
    <property type="molecule type" value="Genomic_DNA"/>
</dbReference>
<gene>
    <name evidence="11" type="ORF">EKO23_01475</name>
</gene>
<dbReference type="PROSITE" id="PS50109">
    <property type="entry name" value="HIS_KIN"/>
    <property type="match status" value="1"/>
</dbReference>
<dbReference type="Gene3D" id="1.10.287.130">
    <property type="match status" value="1"/>
</dbReference>
<keyword evidence="5" id="KW-0597">Phosphoprotein</keyword>
<feature type="domain" description="Histidine kinase" evidence="10">
    <location>
        <begin position="106"/>
        <end position="325"/>
    </location>
</feature>
<dbReference type="GO" id="GO:0000155">
    <property type="term" value="F:phosphorelay sensor kinase activity"/>
    <property type="evidence" value="ECO:0007669"/>
    <property type="project" value="InterPro"/>
</dbReference>
<evidence type="ECO:0000256" key="6">
    <source>
        <dbReference type="ARBA" id="ARBA00022679"/>
    </source>
</evidence>
<comment type="subcellular location">
    <subcellularLocation>
        <location evidence="3">Cell membrane</location>
    </subcellularLocation>
</comment>
<dbReference type="PANTHER" id="PTHR43711:SF1">
    <property type="entry name" value="HISTIDINE KINASE 1"/>
    <property type="match status" value="1"/>
</dbReference>
<evidence type="ECO:0000256" key="8">
    <source>
        <dbReference type="ARBA" id="ARBA00023012"/>
    </source>
</evidence>
<evidence type="ECO:0000256" key="3">
    <source>
        <dbReference type="ARBA" id="ARBA00004236"/>
    </source>
</evidence>
<evidence type="ECO:0000256" key="1">
    <source>
        <dbReference type="ARBA" id="ARBA00000085"/>
    </source>
</evidence>
<dbReference type="FunFam" id="1.10.287.130:FF:000001">
    <property type="entry name" value="Two-component sensor histidine kinase"/>
    <property type="match status" value="1"/>
</dbReference>
<dbReference type="RefSeq" id="WP_134713356.1">
    <property type="nucleotide sequence ID" value="NZ_SDKM01000002.1"/>
</dbReference>
<comment type="catalytic activity">
    <reaction evidence="1">
        <text>ATP + protein L-histidine = ADP + protein N-phospho-L-histidine.</text>
        <dbReference type="EC" id="2.7.13.3"/>
    </reaction>
</comment>
<dbReference type="GO" id="GO:0005886">
    <property type="term" value="C:plasma membrane"/>
    <property type="evidence" value="ECO:0007669"/>
    <property type="project" value="UniProtKB-SubCell"/>
</dbReference>
<dbReference type="SMART" id="SM00388">
    <property type="entry name" value="HisKA"/>
    <property type="match status" value="1"/>
</dbReference>
<dbReference type="SUPFAM" id="SSF55874">
    <property type="entry name" value="ATPase domain of HSP90 chaperone/DNA topoisomerase II/histidine kinase"/>
    <property type="match status" value="1"/>
</dbReference>
<reference evidence="11 12" key="1">
    <citation type="submission" date="2019-01" db="EMBL/GenBank/DDBJ databases">
        <title>Nocardioides guangzhouensis sp. nov., an actinobacterium isolated from soil.</title>
        <authorList>
            <person name="Fu Y."/>
            <person name="Cai Y."/>
            <person name="Lin Z."/>
            <person name="Chen P."/>
        </authorList>
    </citation>
    <scope>NUCLEOTIDE SEQUENCE [LARGE SCALE GENOMIC DNA]</scope>
    <source>
        <strain evidence="11 12">130</strain>
    </source>
</reference>
<dbReference type="InterPro" id="IPR004358">
    <property type="entry name" value="Sig_transdc_His_kin-like_C"/>
</dbReference>
<dbReference type="SMART" id="SM00387">
    <property type="entry name" value="HATPase_c"/>
    <property type="match status" value="1"/>
</dbReference>
<sequence length="337" mass="36597">MFAAAASWAGRHRVVLLLVLLFATAWAALFVLHVVDEQPLVWPAAGLVTGLAVVVVHQRQTASRVAEDTRQREATHRALVAALDHERSAVDRLRELERVKGDFVATVGHELRTPITSMVGYLELLEDGVAGELTDGQLDLLGRVQRNARRLHLLVEDLLMLSEIEARRMTITRVPTDLCAVVRRAYDAARPLVEGRTLEVSLKVPDQPVPHDCDPDQLERALLNLLSNAVKFTRDGGRVEIRLEVRGPHAEVVVSDTGIGILAHEQEHVFTRFWRSSVAYDEAIQGTGLGLVIAQAIVTHHDGRIAIASEEGAGTTVTTTLPCTPVAAAPAGLSVAG</sequence>
<dbReference type="OrthoDB" id="3272969at2"/>
<dbReference type="SUPFAM" id="SSF47384">
    <property type="entry name" value="Homodimeric domain of signal transducing histidine kinase"/>
    <property type="match status" value="1"/>
</dbReference>
<dbReference type="GO" id="GO:0005509">
    <property type="term" value="F:calcium ion binding"/>
    <property type="evidence" value="ECO:0007669"/>
    <property type="project" value="UniProtKB-ARBA"/>
</dbReference>
<comment type="cofactor">
    <cofactor evidence="2">
        <name>a divalent metal cation</name>
        <dbReference type="ChEBI" id="CHEBI:60240"/>
    </cofactor>
</comment>
<dbReference type="Pfam" id="PF00512">
    <property type="entry name" value="HisKA"/>
    <property type="match status" value="1"/>
</dbReference>
<evidence type="ECO:0000256" key="5">
    <source>
        <dbReference type="ARBA" id="ARBA00022553"/>
    </source>
</evidence>
<keyword evidence="7" id="KW-0418">Kinase</keyword>
<organism evidence="11 12">
    <name type="scientific">Nocardioides guangzhouensis</name>
    <dbReference type="NCBI Taxonomy" id="2497878"/>
    <lineage>
        <taxon>Bacteria</taxon>
        <taxon>Bacillati</taxon>
        <taxon>Actinomycetota</taxon>
        <taxon>Actinomycetes</taxon>
        <taxon>Propionibacteriales</taxon>
        <taxon>Nocardioidaceae</taxon>
        <taxon>Nocardioides</taxon>
    </lineage>
</organism>
<comment type="caution">
    <text evidence="11">The sequence shown here is derived from an EMBL/GenBank/DDBJ whole genome shotgun (WGS) entry which is preliminary data.</text>
</comment>
<keyword evidence="12" id="KW-1185">Reference proteome</keyword>
<dbReference type="PANTHER" id="PTHR43711">
    <property type="entry name" value="TWO-COMPONENT HISTIDINE KINASE"/>
    <property type="match status" value="1"/>
</dbReference>
<dbReference type="PRINTS" id="PR00344">
    <property type="entry name" value="BCTRLSENSOR"/>
</dbReference>
<dbReference type="InterPro" id="IPR003594">
    <property type="entry name" value="HATPase_dom"/>
</dbReference>
<evidence type="ECO:0000259" key="10">
    <source>
        <dbReference type="PROSITE" id="PS50109"/>
    </source>
</evidence>
<dbReference type="InterPro" id="IPR036097">
    <property type="entry name" value="HisK_dim/P_sf"/>
</dbReference>
<evidence type="ECO:0000256" key="9">
    <source>
        <dbReference type="ARBA" id="ARBA00023136"/>
    </source>
</evidence>
<dbReference type="InterPro" id="IPR005467">
    <property type="entry name" value="His_kinase_dom"/>
</dbReference>
<name>A0A4Q4ZKL3_9ACTN</name>
<protein>
    <recommendedName>
        <fullName evidence="4">histidine kinase</fullName>
        <ecNumber evidence="4">2.7.13.3</ecNumber>
    </recommendedName>
</protein>
<dbReference type="Pfam" id="PF02518">
    <property type="entry name" value="HATPase_c"/>
    <property type="match status" value="1"/>
</dbReference>
<keyword evidence="6" id="KW-0808">Transferase</keyword>
<evidence type="ECO:0000256" key="7">
    <source>
        <dbReference type="ARBA" id="ARBA00022777"/>
    </source>
</evidence>
<dbReference type="AlphaFoldDB" id="A0A4Q4ZKL3"/>
<proteinExistence type="predicted"/>
<evidence type="ECO:0000313" key="12">
    <source>
        <dbReference type="Proteomes" id="UP000295198"/>
    </source>
</evidence>
<dbReference type="FunFam" id="3.30.565.10:FF:000006">
    <property type="entry name" value="Sensor histidine kinase WalK"/>
    <property type="match status" value="1"/>
</dbReference>
<dbReference type="CDD" id="cd00082">
    <property type="entry name" value="HisKA"/>
    <property type="match status" value="1"/>
</dbReference>
<dbReference type="Proteomes" id="UP000295198">
    <property type="component" value="Unassembled WGS sequence"/>
</dbReference>
<evidence type="ECO:0000313" key="11">
    <source>
        <dbReference type="EMBL" id="RYP88588.1"/>
    </source>
</evidence>
<dbReference type="InterPro" id="IPR050736">
    <property type="entry name" value="Sensor_HK_Regulatory"/>
</dbReference>
<evidence type="ECO:0000256" key="4">
    <source>
        <dbReference type="ARBA" id="ARBA00012438"/>
    </source>
</evidence>
<evidence type="ECO:0000256" key="2">
    <source>
        <dbReference type="ARBA" id="ARBA00001968"/>
    </source>
</evidence>